<reference evidence="2" key="1">
    <citation type="journal article" date="2020" name="Stud. Mycol.">
        <title>101 Dothideomycetes genomes: a test case for predicting lifestyles and emergence of pathogens.</title>
        <authorList>
            <person name="Haridas S."/>
            <person name="Albert R."/>
            <person name="Binder M."/>
            <person name="Bloem J."/>
            <person name="Labutti K."/>
            <person name="Salamov A."/>
            <person name="Andreopoulos B."/>
            <person name="Baker S."/>
            <person name="Barry K."/>
            <person name="Bills G."/>
            <person name="Bluhm B."/>
            <person name="Cannon C."/>
            <person name="Castanera R."/>
            <person name="Culley D."/>
            <person name="Daum C."/>
            <person name="Ezra D."/>
            <person name="Gonzalez J."/>
            <person name="Henrissat B."/>
            <person name="Kuo A."/>
            <person name="Liang C."/>
            <person name="Lipzen A."/>
            <person name="Lutzoni F."/>
            <person name="Magnuson J."/>
            <person name="Mondo S."/>
            <person name="Nolan M."/>
            <person name="Ohm R."/>
            <person name="Pangilinan J."/>
            <person name="Park H.-J."/>
            <person name="Ramirez L."/>
            <person name="Alfaro M."/>
            <person name="Sun H."/>
            <person name="Tritt A."/>
            <person name="Yoshinaga Y."/>
            <person name="Zwiers L.-H."/>
            <person name="Turgeon B."/>
            <person name="Goodwin S."/>
            <person name="Spatafora J."/>
            <person name="Crous P."/>
            <person name="Grigoriev I."/>
        </authorList>
    </citation>
    <scope>NUCLEOTIDE SEQUENCE</scope>
    <source>
        <strain evidence="2">CBS 207.26</strain>
    </source>
</reference>
<evidence type="ECO:0000256" key="1">
    <source>
        <dbReference type="SAM" id="MobiDB-lite"/>
    </source>
</evidence>
<dbReference type="Proteomes" id="UP000800200">
    <property type="component" value="Unassembled WGS sequence"/>
</dbReference>
<dbReference type="OrthoDB" id="190201at2759"/>
<feature type="region of interest" description="Disordered" evidence="1">
    <location>
        <begin position="35"/>
        <end position="76"/>
    </location>
</feature>
<gene>
    <name evidence="2" type="ORF">K469DRAFT_549869</name>
</gene>
<organism evidence="2 3">
    <name type="scientific">Zopfia rhizophila CBS 207.26</name>
    <dbReference type="NCBI Taxonomy" id="1314779"/>
    <lineage>
        <taxon>Eukaryota</taxon>
        <taxon>Fungi</taxon>
        <taxon>Dikarya</taxon>
        <taxon>Ascomycota</taxon>
        <taxon>Pezizomycotina</taxon>
        <taxon>Dothideomycetes</taxon>
        <taxon>Dothideomycetes incertae sedis</taxon>
        <taxon>Zopfiaceae</taxon>
        <taxon>Zopfia</taxon>
    </lineage>
</organism>
<keyword evidence="3" id="KW-1185">Reference proteome</keyword>
<proteinExistence type="predicted"/>
<dbReference type="EMBL" id="ML994613">
    <property type="protein sequence ID" value="KAF2193788.1"/>
    <property type="molecule type" value="Genomic_DNA"/>
</dbReference>
<evidence type="ECO:0000313" key="2">
    <source>
        <dbReference type="EMBL" id="KAF2193788.1"/>
    </source>
</evidence>
<dbReference type="AlphaFoldDB" id="A0A6A6EST6"/>
<evidence type="ECO:0000313" key="3">
    <source>
        <dbReference type="Proteomes" id="UP000800200"/>
    </source>
</evidence>
<protein>
    <submittedName>
        <fullName evidence="2">Uncharacterized protein</fullName>
    </submittedName>
</protein>
<sequence>MLYSVLPTVVQNRIPTLPSIRRSISGLRLRSKSVSTSTEITAPVSPPPSYKSRPGSIAPSRNSISSTSTATEEIEFREDVSERLATSGSTTPAFPLTESESGINWKYANQGFSLLTQAYQESNSLARDADDASPKLARQLYLHGITYLLRGLPSELTQEETLSIQAAIHASILDLQNDPNLHALIPLPHQPVPANNVPPEEPSFLHRITASVVFQTFVVVQFLMPYIKLLIGQAYQFEREHKVTQRMISNTITTVDELGRKSLQLSQTVCRMNDGKVGQAISDLTFWWVQGLTGGIQQGMSEGFVMMGVGRNQTSTGKVEKID</sequence>
<accession>A0A6A6EST6</accession>
<name>A0A6A6EST6_9PEZI</name>